<dbReference type="PROSITE" id="PS50011">
    <property type="entry name" value="PROTEIN_KINASE_DOM"/>
    <property type="match status" value="1"/>
</dbReference>
<dbReference type="GO" id="GO:0016887">
    <property type="term" value="F:ATP hydrolysis activity"/>
    <property type="evidence" value="ECO:0007669"/>
    <property type="project" value="InterPro"/>
</dbReference>
<feature type="domain" description="ABC transporter" evidence="8">
    <location>
        <begin position="193"/>
        <end position="429"/>
    </location>
</feature>
<evidence type="ECO:0000256" key="5">
    <source>
        <dbReference type="ARBA" id="ARBA00022989"/>
    </source>
</evidence>
<evidence type="ECO:0000256" key="3">
    <source>
        <dbReference type="ARBA" id="ARBA00022741"/>
    </source>
</evidence>
<dbReference type="InterPro" id="IPR003439">
    <property type="entry name" value="ABC_transporter-like_ATP-bd"/>
</dbReference>
<evidence type="ECO:0000313" key="9">
    <source>
        <dbReference type="EMBL" id="KAA6380594.1"/>
    </source>
</evidence>
<dbReference type="CDD" id="cd03244">
    <property type="entry name" value="ABCC_MRP_domain2"/>
    <property type="match status" value="1"/>
</dbReference>
<keyword evidence="1" id="KW-0813">Transport</keyword>
<gene>
    <name evidence="9" type="ORF">EZS28_023879</name>
</gene>
<dbReference type="SUPFAM" id="SSF52540">
    <property type="entry name" value="P-loop containing nucleoside triphosphate hydrolases"/>
    <property type="match status" value="1"/>
</dbReference>
<dbReference type="PROSITE" id="PS00211">
    <property type="entry name" value="ABC_TRANSPORTER_1"/>
    <property type="match status" value="1"/>
</dbReference>
<comment type="caution">
    <text evidence="9">The sequence shown here is derived from an EMBL/GenBank/DDBJ whole genome shotgun (WGS) entry which is preliminary data.</text>
</comment>
<dbReference type="InterPro" id="IPR000719">
    <property type="entry name" value="Prot_kinase_dom"/>
</dbReference>
<dbReference type="PANTHER" id="PTHR24223">
    <property type="entry name" value="ATP-BINDING CASSETTE SUB-FAMILY C"/>
    <property type="match status" value="1"/>
</dbReference>
<dbReference type="Gene3D" id="3.40.50.300">
    <property type="entry name" value="P-loop containing nucleotide triphosphate hydrolases"/>
    <property type="match status" value="1"/>
</dbReference>
<dbReference type="Gene3D" id="1.10.510.10">
    <property type="entry name" value="Transferase(Phosphotransferase) domain 1"/>
    <property type="match status" value="1"/>
</dbReference>
<dbReference type="GO" id="GO:0004672">
    <property type="term" value="F:protein kinase activity"/>
    <property type="evidence" value="ECO:0007669"/>
    <property type="project" value="InterPro"/>
</dbReference>
<dbReference type="GO" id="GO:0016020">
    <property type="term" value="C:membrane"/>
    <property type="evidence" value="ECO:0007669"/>
    <property type="project" value="TreeGrafter"/>
</dbReference>
<dbReference type="GO" id="GO:0042626">
    <property type="term" value="F:ATPase-coupled transmembrane transporter activity"/>
    <property type="evidence" value="ECO:0007669"/>
    <property type="project" value="TreeGrafter"/>
</dbReference>
<dbReference type="PROSITE" id="PS00108">
    <property type="entry name" value="PROTEIN_KINASE_ST"/>
    <property type="match status" value="1"/>
</dbReference>
<dbReference type="InterPro" id="IPR011009">
    <property type="entry name" value="Kinase-like_dom_sf"/>
</dbReference>
<proteinExistence type="predicted"/>
<evidence type="ECO:0000259" key="7">
    <source>
        <dbReference type="PROSITE" id="PS50011"/>
    </source>
</evidence>
<keyword evidence="2" id="KW-0812">Transmembrane</keyword>
<dbReference type="AlphaFoldDB" id="A0A5J4VDY8"/>
<sequence>MKSIAKEGYGKSSEQKLKIIEQGVLKEICKVIHSQLEGEMNWNKQFIILLGYEAASTLIINNKESFPFAIESGGIVDEFISLLNKLPIDDIFDFHTNPLNQLINSSNFEQRKILVEKGILKRILYGIGFQEGEGKPNPVREELEKDGTLTKLIEIFQNDKYGNKGINSCAAFSIGRLYKASPLPSEIGNAIIIYLKEVSTGTDLDFSCQSILTLTCLAECKQLDPKLLPHSLKIDSDSKQISQRNKELNRGRILIDGIDISKVDLSRMRSSIAIIPQDPTLFTGTLRFNFDIAWKCSDDRIWKVLDMIDMRELVSSLPLGLDTQVAEGGSNFSSGQRQLICFGRAILNNCRIVVMDEATASVDVETDAKIQKTVRDQFKERTVLIIAHRLNTIMNCDRIMVMNDGQLVEFDTPAKLLANSNSTFQQTTFSILNASSNYIGVFEGISFIHNAGLVHRDIKCDNLLLHSPPGSGRDYAKISDLG</sequence>
<dbReference type="Proteomes" id="UP000324800">
    <property type="component" value="Unassembled WGS sequence"/>
</dbReference>
<dbReference type="Pfam" id="PF00005">
    <property type="entry name" value="ABC_tran"/>
    <property type="match status" value="1"/>
</dbReference>
<dbReference type="SUPFAM" id="SSF56112">
    <property type="entry name" value="Protein kinase-like (PK-like)"/>
    <property type="match status" value="1"/>
</dbReference>
<accession>A0A5J4VDY8</accession>
<dbReference type="GO" id="GO:0005524">
    <property type="term" value="F:ATP binding"/>
    <property type="evidence" value="ECO:0007669"/>
    <property type="project" value="UniProtKB-KW"/>
</dbReference>
<evidence type="ECO:0000313" key="10">
    <source>
        <dbReference type="Proteomes" id="UP000324800"/>
    </source>
</evidence>
<dbReference type="InterPro" id="IPR050173">
    <property type="entry name" value="ABC_transporter_C-like"/>
</dbReference>
<name>A0A5J4VDY8_9EUKA</name>
<dbReference type="InterPro" id="IPR008271">
    <property type="entry name" value="Ser/Thr_kinase_AS"/>
</dbReference>
<feature type="non-terminal residue" evidence="9">
    <location>
        <position position="482"/>
    </location>
</feature>
<organism evidence="9 10">
    <name type="scientific">Streblomastix strix</name>
    <dbReference type="NCBI Taxonomy" id="222440"/>
    <lineage>
        <taxon>Eukaryota</taxon>
        <taxon>Metamonada</taxon>
        <taxon>Preaxostyla</taxon>
        <taxon>Oxymonadida</taxon>
        <taxon>Streblomastigidae</taxon>
        <taxon>Streblomastix</taxon>
    </lineage>
</organism>
<evidence type="ECO:0000259" key="8">
    <source>
        <dbReference type="PROSITE" id="PS50893"/>
    </source>
</evidence>
<evidence type="ECO:0000256" key="4">
    <source>
        <dbReference type="ARBA" id="ARBA00022840"/>
    </source>
</evidence>
<dbReference type="InterPro" id="IPR027417">
    <property type="entry name" value="P-loop_NTPase"/>
</dbReference>
<feature type="domain" description="Protein kinase" evidence="7">
    <location>
        <begin position="311"/>
        <end position="482"/>
    </location>
</feature>
<dbReference type="EMBL" id="SNRW01007803">
    <property type="protein sequence ID" value="KAA6380594.1"/>
    <property type="molecule type" value="Genomic_DNA"/>
</dbReference>
<reference evidence="9 10" key="1">
    <citation type="submission" date="2019-03" db="EMBL/GenBank/DDBJ databases">
        <title>Single cell metagenomics reveals metabolic interactions within the superorganism composed of flagellate Streblomastix strix and complex community of Bacteroidetes bacteria on its surface.</title>
        <authorList>
            <person name="Treitli S.C."/>
            <person name="Kolisko M."/>
            <person name="Husnik F."/>
            <person name="Keeling P."/>
            <person name="Hampl V."/>
        </authorList>
    </citation>
    <scope>NUCLEOTIDE SEQUENCE [LARGE SCALE GENOMIC DNA]</scope>
    <source>
        <strain evidence="9">ST1C</strain>
    </source>
</reference>
<evidence type="ECO:0000256" key="2">
    <source>
        <dbReference type="ARBA" id="ARBA00022692"/>
    </source>
</evidence>
<keyword evidence="5" id="KW-1133">Transmembrane helix</keyword>
<dbReference type="InterPro" id="IPR017871">
    <property type="entry name" value="ABC_transporter-like_CS"/>
</dbReference>
<keyword evidence="3" id="KW-0547">Nucleotide-binding</keyword>
<dbReference type="PROSITE" id="PS50893">
    <property type="entry name" value="ABC_TRANSPORTER_2"/>
    <property type="match status" value="1"/>
</dbReference>
<protein>
    <submittedName>
        <fullName evidence="9">Putative Multidrug resistance-associated protein</fullName>
    </submittedName>
</protein>
<evidence type="ECO:0000256" key="1">
    <source>
        <dbReference type="ARBA" id="ARBA00022448"/>
    </source>
</evidence>
<keyword evidence="6" id="KW-0472">Membrane</keyword>
<keyword evidence="4" id="KW-0067">ATP-binding</keyword>
<dbReference type="FunFam" id="3.40.50.300:FF:000630">
    <property type="entry name" value="ATP-binding cassette (ABC) transporter, putative"/>
    <property type="match status" value="1"/>
</dbReference>
<evidence type="ECO:0000256" key="6">
    <source>
        <dbReference type="ARBA" id="ARBA00023136"/>
    </source>
</evidence>
<dbReference type="OrthoDB" id="6500128at2759"/>